<evidence type="ECO:0000256" key="4">
    <source>
        <dbReference type="ARBA" id="ARBA00022723"/>
    </source>
</evidence>
<evidence type="ECO:0000256" key="6">
    <source>
        <dbReference type="ARBA" id="ARBA00022801"/>
    </source>
</evidence>
<comment type="similarity">
    <text evidence="1">Belongs to the uracil-DNA glycosylase (UDG) superfamily. Type 4 (UDGa) family.</text>
</comment>
<dbReference type="SUPFAM" id="SSF52141">
    <property type="entry name" value="Uracil-DNA glycosylase-like"/>
    <property type="match status" value="1"/>
</dbReference>
<name>A0ABT0DC65_9HYPH</name>
<feature type="compositionally biased region" description="Low complexity" evidence="10">
    <location>
        <begin position="50"/>
        <end position="61"/>
    </location>
</feature>
<proteinExistence type="inferred from homology"/>
<dbReference type="Proteomes" id="UP001203284">
    <property type="component" value="Unassembled WGS sequence"/>
</dbReference>
<keyword evidence="13" id="KW-1185">Reference proteome</keyword>
<evidence type="ECO:0000256" key="7">
    <source>
        <dbReference type="ARBA" id="ARBA00023004"/>
    </source>
</evidence>
<dbReference type="InterPro" id="IPR051536">
    <property type="entry name" value="UDG_Type-4/5"/>
</dbReference>
<feature type="region of interest" description="Disordered" evidence="10">
    <location>
        <begin position="35"/>
        <end position="61"/>
    </location>
</feature>
<dbReference type="InterPro" id="IPR025404">
    <property type="entry name" value="DUF4130"/>
</dbReference>
<dbReference type="InterPro" id="IPR005273">
    <property type="entry name" value="Ura-DNA_glyco_family4"/>
</dbReference>
<keyword evidence="8" id="KW-0411">Iron-sulfur</keyword>
<dbReference type="InterPro" id="IPR005122">
    <property type="entry name" value="Uracil-DNA_glycosylase-like"/>
</dbReference>
<dbReference type="CDD" id="cd10030">
    <property type="entry name" value="UDG-F4_TTUDGA_SPO1dp_like"/>
    <property type="match status" value="1"/>
</dbReference>
<dbReference type="EMBL" id="JALKCH010000006">
    <property type="protein sequence ID" value="MCK0197553.1"/>
    <property type="molecule type" value="Genomic_DNA"/>
</dbReference>
<dbReference type="NCBIfam" id="TIGR03915">
    <property type="entry name" value="SAM_7_link_chp"/>
    <property type="match status" value="1"/>
</dbReference>
<organism evidence="12 13">
    <name type="scientific">Ancylobacter crimeensis</name>
    <dbReference type="NCBI Taxonomy" id="2579147"/>
    <lineage>
        <taxon>Bacteria</taxon>
        <taxon>Pseudomonadati</taxon>
        <taxon>Pseudomonadota</taxon>
        <taxon>Alphaproteobacteria</taxon>
        <taxon>Hyphomicrobiales</taxon>
        <taxon>Xanthobacteraceae</taxon>
        <taxon>Ancylobacter</taxon>
    </lineage>
</organism>
<dbReference type="PANTHER" id="PTHR33693">
    <property type="entry name" value="TYPE-5 URACIL-DNA GLYCOSYLASE"/>
    <property type="match status" value="1"/>
</dbReference>
<evidence type="ECO:0000256" key="3">
    <source>
        <dbReference type="ARBA" id="ARBA00022485"/>
    </source>
</evidence>
<dbReference type="InterPro" id="IPR023875">
    <property type="entry name" value="DNA_repair_put"/>
</dbReference>
<dbReference type="InterPro" id="IPR036895">
    <property type="entry name" value="Uracil-DNA_glycosylase-like_sf"/>
</dbReference>
<evidence type="ECO:0000256" key="10">
    <source>
        <dbReference type="SAM" id="MobiDB-lite"/>
    </source>
</evidence>
<dbReference type="Pfam" id="PF13566">
    <property type="entry name" value="DUF4130"/>
    <property type="match status" value="1"/>
</dbReference>
<evidence type="ECO:0000313" key="13">
    <source>
        <dbReference type="Proteomes" id="UP001203284"/>
    </source>
</evidence>
<dbReference type="SMART" id="SM00987">
    <property type="entry name" value="UreE_C"/>
    <property type="match status" value="1"/>
</dbReference>
<evidence type="ECO:0000313" key="12">
    <source>
        <dbReference type="EMBL" id="MCK0197553.1"/>
    </source>
</evidence>
<sequence length="486" mass="54519">MERVELEGRGDLREWREAARRLLLAGVPPHRVDWSTEPAAPGLFPEEPRPAAAPTAERSAPPTVPARFMEMAEAVICHRDPARFALLYRLLVRLQTERELLAVAPDPDVAAACQLEKAVRRDCHKMTAFVRFHEIGPQEISPRRRFIAWFEPDHHIVVRIAPFFARRFADMDWLILTPKGTAAFCDGTLHTSTEPAEKPALEDPTDALWLTYYASIFNPARLKIEAMRAEMPKKYWKNLPEAALIPELIAGAGGRVAAMAEASDQPAPLFHERLQARQAAPEPGPEVPATLDTLRKQAAGCTRCPLHCQATQTVFGEGPERAPLMVVGEQPGDREDLAGRPFVGPAGQLFDENLQAAGIERARTYVTNAVKHFKNEPRGKRRIHRTPNAGEIRQCRWWLGRELDLVRPKVVVAMGASALFALTDEKPRLADLRGQVLPLGTDRHLLVTVHPAYLLRLPDAGRQAEETRRFRQDLTLAHDWLKKNDE</sequence>
<evidence type="ECO:0000256" key="8">
    <source>
        <dbReference type="ARBA" id="ARBA00023014"/>
    </source>
</evidence>
<comment type="caution">
    <text evidence="12">The sequence shown here is derived from an EMBL/GenBank/DDBJ whole genome shotgun (WGS) entry which is preliminary data.</text>
</comment>
<keyword evidence="3" id="KW-0004">4Fe-4S</keyword>
<dbReference type="PANTHER" id="PTHR33693:SF9">
    <property type="entry name" value="TYPE-4 URACIL-DNA GLYCOSYLASE"/>
    <property type="match status" value="1"/>
</dbReference>
<evidence type="ECO:0000256" key="1">
    <source>
        <dbReference type="ARBA" id="ARBA00006521"/>
    </source>
</evidence>
<dbReference type="Gene3D" id="3.40.470.10">
    <property type="entry name" value="Uracil-DNA glycosylase-like domain"/>
    <property type="match status" value="1"/>
</dbReference>
<feature type="domain" description="Uracil-DNA glycosylase-like" evidence="11">
    <location>
        <begin position="315"/>
        <end position="475"/>
    </location>
</feature>
<evidence type="ECO:0000256" key="5">
    <source>
        <dbReference type="ARBA" id="ARBA00022763"/>
    </source>
</evidence>
<dbReference type="RefSeq" id="WP_247029357.1">
    <property type="nucleotide sequence ID" value="NZ_JALKCH010000006.1"/>
</dbReference>
<keyword evidence="7" id="KW-0408">Iron</keyword>
<reference evidence="12 13" key="1">
    <citation type="submission" date="2022-04" db="EMBL/GenBank/DDBJ databases">
        <authorList>
            <person name="Grouzdev D.S."/>
            <person name="Pantiukh K.S."/>
            <person name="Krutkina M.S."/>
        </authorList>
    </citation>
    <scope>NUCLEOTIDE SEQUENCE [LARGE SCALE GENOMIC DNA]</scope>
    <source>
        <strain evidence="12 13">6x-1</strain>
    </source>
</reference>
<keyword evidence="6" id="KW-0378">Hydrolase</keyword>
<gene>
    <name evidence="12" type="ORF">MWN34_11570</name>
</gene>
<dbReference type="NCBIfam" id="TIGR03914">
    <property type="entry name" value="UDG_fam_dom"/>
    <property type="match status" value="1"/>
</dbReference>
<accession>A0ABT0DC65</accession>
<evidence type="ECO:0000256" key="9">
    <source>
        <dbReference type="ARBA" id="ARBA00023204"/>
    </source>
</evidence>
<dbReference type="Pfam" id="PF03167">
    <property type="entry name" value="UDG"/>
    <property type="match status" value="1"/>
</dbReference>
<evidence type="ECO:0000259" key="11">
    <source>
        <dbReference type="SMART" id="SM00986"/>
    </source>
</evidence>
<dbReference type="NCBIfam" id="TIGR00758">
    <property type="entry name" value="UDG_fam4"/>
    <property type="match status" value="1"/>
</dbReference>
<keyword evidence="9" id="KW-0234">DNA repair</keyword>
<evidence type="ECO:0000256" key="2">
    <source>
        <dbReference type="ARBA" id="ARBA00019403"/>
    </source>
</evidence>
<protein>
    <recommendedName>
        <fullName evidence="2">Type-4 uracil-DNA glycosylase</fullName>
    </recommendedName>
</protein>
<keyword evidence="5" id="KW-0227">DNA damage</keyword>
<dbReference type="SMART" id="SM00986">
    <property type="entry name" value="UDG"/>
    <property type="match status" value="1"/>
</dbReference>
<keyword evidence="4" id="KW-0479">Metal-binding</keyword>